<comment type="caution">
    <text evidence="5">The sequence shown here is derived from an EMBL/GenBank/DDBJ whole genome shotgun (WGS) entry which is preliminary data.</text>
</comment>
<keyword evidence="6" id="KW-1185">Reference proteome</keyword>
<dbReference type="PANTHER" id="PTHR34236">
    <property type="entry name" value="DIMETHYL SULFOXIDE REDUCTASE TRANSCRIPTIONAL ACTIVATOR"/>
    <property type="match status" value="1"/>
</dbReference>
<keyword evidence="1" id="KW-0805">Transcription regulation</keyword>
<dbReference type="InterPro" id="IPR007050">
    <property type="entry name" value="HTH_bacterioopsin"/>
</dbReference>
<dbReference type="Gene3D" id="3.30.450.40">
    <property type="match status" value="2"/>
</dbReference>
<dbReference type="InterPro" id="IPR029016">
    <property type="entry name" value="GAF-like_dom_sf"/>
</dbReference>
<dbReference type="Proteomes" id="UP001597076">
    <property type="component" value="Unassembled WGS sequence"/>
</dbReference>
<dbReference type="PANTHER" id="PTHR34236:SF1">
    <property type="entry name" value="DIMETHYL SULFOXIDE REDUCTASE TRANSCRIPTIONAL ACTIVATOR"/>
    <property type="match status" value="1"/>
</dbReference>
<dbReference type="Gene3D" id="1.10.10.10">
    <property type="entry name" value="Winged helix-like DNA-binding domain superfamily/Winged helix DNA-binding domain"/>
    <property type="match status" value="1"/>
</dbReference>
<keyword evidence="3" id="KW-0175">Coiled coil</keyword>
<feature type="domain" description="GAF" evidence="4">
    <location>
        <begin position="318"/>
        <end position="481"/>
    </location>
</feature>
<evidence type="ECO:0000256" key="3">
    <source>
        <dbReference type="SAM" id="Coils"/>
    </source>
</evidence>
<dbReference type="RefSeq" id="WP_390287489.1">
    <property type="nucleotide sequence ID" value="NZ_JBHUDI010000006.1"/>
</dbReference>
<dbReference type="Pfam" id="PF13185">
    <property type="entry name" value="GAF_2"/>
    <property type="match status" value="2"/>
</dbReference>
<keyword evidence="2" id="KW-0804">Transcription</keyword>
<dbReference type="InterPro" id="IPR036388">
    <property type="entry name" value="WH-like_DNA-bd_sf"/>
</dbReference>
<dbReference type="InterPro" id="IPR031803">
    <property type="entry name" value="BAT_GAF/HTH-assoc"/>
</dbReference>
<feature type="domain" description="GAF" evidence="4">
    <location>
        <begin position="159"/>
        <end position="297"/>
    </location>
</feature>
<name>A0ABD6BHQ7_9EURY</name>
<feature type="coiled-coil region" evidence="3">
    <location>
        <begin position="111"/>
        <end position="150"/>
    </location>
</feature>
<dbReference type="SUPFAM" id="SSF55781">
    <property type="entry name" value="GAF domain-like"/>
    <property type="match status" value="2"/>
</dbReference>
<evidence type="ECO:0000256" key="1">
    <source>
        <dbReference type="ARBA" id="ARBA00023015"/>
    </source>
</evidence>
<evidence type="ECO:0000313" key="5">
    <source>
        <dbReference type="EMBL" id="MFD1564180.1"/>
    </source>
</evidence>
<dbReference type="AlphaFoldDB" id="A0ABD6BHQ7"/>
<dbReference type="Pfam" id="PF04967">
    <property type="entry name" value="HTH_10"/>
    <property type="match status" value="1"/>
</dbReference>
<dbReference type="EMBL" id="JBHUDI010000006">
    <property type="protein sequence ID" value="MFD1564180.1"/>
    <property type="molecule type" value="Genomic_DNA"/>
</dbReference>
<proteinExistence type="predicted"/>
<evidence type="ECO:0000313" key="6">
    <source>
        <dbReference type="Proteomes" id="UP001597076"/>
    </source>
</evidence>
<evidence type="ECO:0000259" key="4">
    <source>
        <dbReference type="SMART" id="SM00065"/>
    </source>
</evidence>
<gene>
    <name evidence="5" type="ORF">ACFR99_11535</name>
</gene>
<protein>
    <submittedName>
        <fullName evidence="5">GAF domain-containing protein</fullName>
    </submittedName>
</protein>
<reference evidence="5 6" key="1">
    <citation type="journal article" date="2019" name="Int. J. Syst. Evol. Microbiol.">
        <title>The Global Catalogue of Microorganisms (GCM) 10K type strain sequencing project: providing services to taxonomists for standard genome sequencing and annotation.</title>
        <authorList>
            <consortium name="The Broad Institute Genomics Platform"/>
            <consortium name="The Broad Institute Genome Sequencing Center for Infectious Disease"/>
            <person name="Wu L."/>
            <person name="Ma J."/>
        </authorList>
    </citation>
    <scope>NUCLEOTIDE SEQUENCE [LARGE SCALE GENOMIC DNA]</scope>
    <source>
        <strain evidence="5 6">CGMCC 1.12230</strain>
    </source>
</reference>
<dbReference type="InterPro" id="IPR003018">
    <property type="entry name" value="GAF"/>
</dbReference>
<accession>A0ABD6BHQ7</accession>
<dbReference type="Pfam" id="PF15915">
    <property type="entry name" value="BAT"/>
    <property type="match status" value="1"/>
</dbReference>
<evidence type="ECO:0000256" key="2">
    <source>
        <dbReference type="ARBA" id="ARBA00023163"/>
    </source>
</evidence>
<dbReference type="SMART" id="SM00065">
    <property type="entry name" value="GAF"/>
    <property type="match status" value="2"/>
</dbReference>
<organism evidence="5 6">
    <name type="scientific">Haloarchaeobius amylolyticus</name>
    <dbReference type="NCBI Taxonomy" id="1198296"/>
    <lineage>
        <taxon>Archaea</taxon>
        <taxon>Methanobacteriati</taxon>
        <taxon>Methanobacteriota</taxon>
        <taxon>Stenosarchaea group</taxon>
        <taxon>Halobacteria</taxon>
        <taxon>Halobacteriales</taxon>
        <taxon>Halorubellaceae</taxon>
        <taxon>Haloarchaeobius</taxon>
    </lineage>
</organism>
<sequence length="712" mass="76568">MVHSLEDAETTPECVLVGTSEWIRTATTALADEAVTVADVVSVPSELTNDRLETAACVLTDERAVLAAVGGTCPVVYALDSTTDESIDAVRAAGAAEIVATRSIQEPRLLAYRLRRTLKGIEDERAKIENERALSDRVRYQTELDTLRDATSRLLSADSEPAACESLVDVAADVLALDAIVYRFDEQANELRPVVHSSDFESTSGAPASLQSTDSSIWETFVTGTPSVFDDVQTSPAVPDAAVPHSELAVSLGEHGVFVAVSSDPAGFSDELIALAELFATTTKAALDRIGQGQRLHDCEHELEQHARRLELLDAALEMRQEVEQALLMADSRTEIERSVSARLADCGACSLVWAGEPDADGNSLTPRSHAGHERGYLDAVTVPTVDESTAEPAGRAAQTRAPVYVENVADSVHDGAWRSEALSRNVQCVYAIPLVYDGFLYGVLSLYGTQRDAFSEPFRSMLADLGGTIAYAIDAVNRKRTLVDGDHTEVELEVAADATLCRLAAFFDAHVRYAGATAHDEGHVVFAAIDGPIDESLEGEARTTIEGVSELGTIAEHEDETVLRLRVDEPSLEVITDSHGAQLREFVADASGGRARIGVPNASGIRDIVAGISRSGPDVSMIARRSVSTGSRRTVATRARSTLLETLTDRQREVVETAYHGGFFEWPRRANGEEIATTLEISSPAFHKHVRAVERKLFAGLFEGTTDSGVN</sequence>